<keyword evidence="2" id="KW-0238">DNA-binding</keyword>
<gene>
    <name evidence="6" type="ORF">UFOVP294_11</name>
    <name evidence="7" type="ORF">UFOVP566_74</name>
</gene>
<dbReference type="InterPro" id="IPR044925">
    <property type="entry name" value="His-Me_finger_sf"/>
</dbReference>
<evidence type="ECO:0000256" key="3">
    <source>
        <dbReference type="ARBA" id="ARBA00023163"/>
    </source>
</evidence>
<dbReference type="GO" id="GO:0003677">
    <property type="term" value="F:DNA binding"/>
    <property type="evidence" value="ECO:0007669"/>
    <property type="project" value="UniProtKB-KW"/>
</dbReference>
<evidence type="ECO:0000259" key="4">
    <source>
        <dbReference type="Pfam" id="PF00847"/>
    </source>
</evidence>
<evidence type="ECO:0000259" key="5">
    <source>
        <dbReference type="Pfam" id="PF13392"/>
    </source>
</evidence>
<proteinExistence type="predicted"/>
<dbReference type="GO" id="GO:0004519">
    <property type="term" value="F:endonuclease activity"/>
    <property type="evidence" value="ECO:0007669"/>
    <property type="project" value="UniProtKB-KW"/>
</dbReference>
<feature type="domain" description="HNH nuclease" evidence="5">
    <location>
        <begin position="55"/>
        <end position="98"/>
    </location>
</feature>
<keyword evidence="7" id="KW-0378">Hydrolase</keyword>
<dbReference type="SUPFAM" id="SSF54171">
    <property type="entry name" value="DNA-binding domain"/>
    <property type="match status" value="1"/>
</dbReference>
<dbReference type="Gene3D" id="3.30.730.10">
    <property type="entry name" value="AP2/ERF domain"/>
    <property type="match status" value="1"/>
</dbReference>
<dbReference type="InterPro" id="IPR001471">
    <property type="entry name" value="AP2/ERF_dom"/>
</dbReference>
<evidence type="ECO:0000313" key="6">
    <source>
        <dbReference type="EMBL" id="CAB4136073.1"/>
    </source>
</evidence>
<accession>A0A6J5MU75</accession>
<keyword evidence="3" id="KW-0804">Transcription</keyword>
<dbReference type="InterPro" id="IPR016177">
    <property type="entry name" value="DNA-bd_dom_sf"/>
</dbReference>
<dbReference type="InterPro" id="IPR036955">
    <property type="entry name" value="AP2/ERF_dom_sf"/>
</dbReference>
<keyword evidence="1" id="KW-0805">Transcription regulation</keyword>
<keyword evidence="7" id="KW-0255">Endonuclease</keyword>
<dbReference type="Pfam" id="PF00847">
    <property type="entry name" value="AP2"/>
    <property type="match status" value="1"/>
</dbReference>
<evidence type="ECO:0000313" key="7">
    <source>
        <dbReference type="EMBL" id="CAB4150745.1"/>
    </source>
</evidence>
<keyword evidence="7" id="KW-0540">Nuclease</keyword>
<dbReference type="Gene3D" id="3.90.75.20">
    <property type="match status" value="1"/>
</dbReference>
<dbReference type="InterPro" id="IPR003615">
    <property type="entry name" value="HNH_nuc"/>
</dbReference>
<name>A0A6J5MU75_9CAUD</name>
<dbReference type="Pfam" id="PF13392">
    <property type="entry name" value="HNH_3"/>
    <property type="match status" value="1"/>
</dbReference>
<dbReference type="EMBL" id="LR796311">
    <property type="protein sequence ID" value="CAB4136073.1"/>
    <property type="molecule type" value="Genomic_DNA"/>
</dbReference>
<dbReference type="EMBL" id="LR796538">
    <property type="protein sequence ID" value="CAB4150745.1"/>
    <property type="molecule type" value="Genomic_DNA"/>
</dbReference>
<feature type="domain" description="AP2/ERF" evidence="4">
    <location>
        <begin position="110"/>
        <end position="157"/>
    </location>
</feature>
<dbReference type="SUPFAM" id="SSF54060">
    <property type="entry name" value="His-Me finger endonucleases"/>
    <property type="match status" value="1"/>
</dbReference>
<dbReference type="GO" id="GO:0003700">
    <property type="term" value="F:DNA-binding transcription factor activity"/>
    <property type="evidence" value="ECO:0007669"/>
    <property type="project" value="InterPro"/>
</dbReference>
<protein>
    <submittedName>
        <fullName evidence="7">Putative NHN endonuclease</fullName>
    </submittedName>
</protein>
<sequence length="163" mass="18838">MNAIDSTHLREILKYDSETGIFTWNKKLCSKTVIGKVAGCLRNGYITINIHGKRYQAHRLAMIYTYGHCDSFDVDHINGIKNDNRIVNLRLATRSENKQNIKNIQPNNKSGYMGVDWHKSTNMWRATITTMRKQKHIGLFKTAEEAHAAYIKAKKELHPFFTI</sequence>
<organism evidence="7">
    <name type="scientific">uncultured Caudovirales phage</name>
    <dbReference type="NCBI Taxonomy" id="2100421"/>
    <lineage>
        <taxon>Viruses</taxon>
        <taxon>Duplodnaviria</taxon>
        <taxon>Heunggongvirae</taxon>
        <taxon>Uroviricota</taxon>
        <taxon>Caudoviricetes</taxon>
        <taxon>Peduoviridae</taxon>
        <taxon>Maltschvirus</taxon>
        <taxon>Maltschvirus maltsch</taxon>
    </lineage>
</organism>
<reference evidence="7" key="1">
    <citation type="submission" date="2020-04" db="EMBL/GenBank/DDBJ databases">
        <authorList>
            <person name="Chiriac C."/>
            <person name="Salcher M."/>
            <person name="Ghai R."/>
            <person name="Kavagutti S V."/>
        </authorList>
    </citation>
    <scope>NUCLEOTIDE SEQUENCE</scope>
</reference>
<evidence type="ECO:0000256" key="1">
    <source>
        <dbReference type="ARBA" id="ARBA00023015"/>
    </source>
</evidence>
<evidence type="ECO:0000256" key="2">
    <source>
        <dbReference type="ARBA" id="ARBA00023125"/>
    </source>
</evidence>